<dbReference type="PANTHER" id="PTHR12993:SF29">
    <property type="entry name" value="BLR3841 PROTEIN"/>
    <property type="match status" value="1"/>
</dbReference>
<dbReference type="InterPro" id="IPR024078">
    <property type="entry name" value="LmbE-like_dom_sf"/>
</dbReference>
<dbReference type="GO" id="GO:0035595">
    <property type="term" value="F:N-acetylglucosaminylinositol deacetylase activity"/>
    <property type="evidence" value="ECO:0007669"/>
    <property type="project" value="UniProtKB-EC"/>
</dbReference>
<dbReference type="SUPFAM" id="SSF102588">
    <property type="entry name" value="LmbE-like"/>
    <property type="match status" value="1"/>
</dbReference>
<sequence length="262" mass="28620">MSADDRRIEGEGTPEVDWQRLGKLESLPLISHEALVAPHQQAVIVAPHPDDETLGLAGLMLQLAAAGHHLHLIAVTDGTASHTGSTHWSAERLARQRPIESERALSTLGCEGQTTLERLGLPDTCVAHHEASLFEHLAAQLTADHVVLTTWRGDGHPDHEATGRACARACEATGARLIEIPIWTWHWAAPRDSRVPWTRARRLLLDADMLARKKAAIQAHESQLSVDPATGQAPILPGHVLARLMRPYEVFFIDELLGGAHD</sequence>
<protein>
    <submittedName>
        <fullName evidence="1">1D-myo-inositol 2-acetamido-2-deoxy-alpha-D-glucopyranoside deacetylase</fullName>
        <ecNumber evidence="1">3.5.1.103</ecNumber>
    </submittedName>
</protein>
<dbReference type="OrthoDB" id="9790023at2"/>
<name>A0A2R8CJA8_9GAMM</name>
<dbReference type="RefSeq" id="WP_108841741.1">
    <property type="nucleotide sequence ID" value="NZ_ONZI01000001.1"/>
</dbReference>
<keyword evidence="2" id="KW-1185">Reference proteome</keyword>
<keyword evidence="1" id="KW-0378">Hydrolase</keyword>
<dbReference type="InterPro" id="IPR003737">
    <property type="entry name" value="GlcNAc_PI_deacetylase-related"/>
</dbReference>
<proteinExistence type="predicted"/>
<evidence type="ECO:0000313" key="2">
    <source>
        <dbReference type="Proteomes" id="UP000244934"/>
    </source>
</evidence>
<gene>
    <name evidence="1" type="primary">mshB</name>
    <name evidence="1" type="ORF">KSP9073_00963</name>
</gene>
<dbReference type="Pfam" id="PF02585">
    <property type="entry name" value="PIG-L"/>
    <property type="match status" value="1"/>
</dbReference>
<dbReference type="Gene3D" id="3.40.50.10320">
    <property type="entry name" value="LmbE-like"/>
    <property type="match status" value="1"/>
</dbReference>
<dbReference type="PANTHER" id="PTHR12993">
    <property type="entry name" value="N-ACETYLGLUCOSAMINYL-PHOSPHATIDYLINOSITOL DE-N-ACETYLASE-RELATED"/>
    <property type="match status" value="1"/>
</dbReference>
<dbReference type="EC" id="3.5.1.103" evidence="1"/>
<evidence type="ECO:0000313" key="1">
    <source>
        <dbReference type="EMBL" id="SPJ32961.1"/>
    </source>
</evidence>
<organism evidence="1 2">
    <name type="scientific">Kushneria phyllosphaerae</name>
    <dbReference type="NCBI Taxonomy" id="2100822"/>
    <lineage>
        <taxon>Bacteria</taxon>
        <taxon>Pseudomonadati</taxon>
        <taxon>Pseudomonadota</taxon>
        <taxon>Gammaproteobacteria</taxon>
        <taxon>Oceanospirillales</taxon>
        <taxon>Halomonadaceae</taxon>
        <taxon>Kushneria</taxon>
    </lineage>
</organism>
<dbReference type="Proteomes" id="UP000244934">
    <property type="component" value="Unassembled WGS sequence"/>
</dbReference>
<dbReference type="EMBL" id="ONZI01000001">
    <property type="protein sequence ID" value="SPJ32961.1"/>
    <property type="molecule type" value="Genomic_DNA"/>
</dbReference>
<accession>A0A2R8CJA8</accession>
<dbReference type="AlphaFoldDB" id="A0A2R8CJA8"/>
<reference evidence="2" key="1">
    <citation type="submission" date="2018-03" db="EMBL/GenBank/DDBJ databases">
        <authorList>
            <person name="Navarro De La Torre S."/>
        </authorList>
    </citation>
    <scope>NUCLEOTIDE SEQUENCE [LARGE SCALE GENOMIC DNA]</scope>
    <source>
        <strain evidence="2">EAod3</strain>
    </source>
</reference>